<evidence type="ECO:0000313" key="4">
    <source>
        <dbReference type="Proteomes" id="UP000256964"/>
    </source>
</evidence>
<reference evidence="3 4" key="1">
    <citation type="journal article" date="2018" name="Biotechnol. Biofuels">
        <title>Integrative visual omics of the white-rot fungus Polyporus brumalis exposes the biotechnological potential of its oxidative enzymes for delignifying raw plant biomass.</title>
        <authorList>
            <person name="Miyauchi S."/>
            <person name="Rancon A."/>
            <person name="Drula E."/>
            <person name="Hage H."/>
            <person name="Chaduli D."/>
            <person name="Favel A."/>
            <person name="Grisel S."/>
            <person name="Henrissat B."/>
            <person name="Herpoel-Gimbert I."/>
            <person name="Ruiz-Duenas F.J."/>
            <person name="Chevret D."/>
            <person name="Hainaut M."/>
            <person name="Lin J."/>
            <person name="Wang M."/>
            <person name="Pangilinan J."/>
            <person name="Lipzen A."/>
            <person name="Lesage-Meessen L."/>
            <person name="Navarro D."/>
            <person name="Riley R."/>
            <person name="Grigoriev I.V."/>
            <person name="Zhou S."/>
            <person name="Raouche S."/>
            <person name="Rosso M.N."/>
        </authorList>
    </citation>
    <scope>NUCLEOTIDE SEQUENCE [LARGE SCALE GENOMIC DNA]</scope>
    <source>
        <strain evidence="3 4">BRFM 1820</strain>
    </source>
</reference>
<feature type="domain" description="CxC6 like cysteine cluster associated with KDZ" evidence="2">
    <location>
        <begin position="213"/>
        <end position="277"/>
    </location>
</feature>
<dbReference type="EMBL" id="KZ857384">
    <property type="protein sequence ID" value="RDX54688.1"/>
    <property type="molecule type" value="Genomic_DNA"/>
</dbReference>
<dbReference type="Pfam" id="PF18721">
    <property type="entry name" value="CxC6"/>
    <property type="match status" value="1"/>
</dbReference>
<accession>A0A371DQB5</accession>
<feature type="non-terminal residue" evidence="3">
    <location>
        <position position="1"/>
    </location>
</feature>
<evidence type="ECO:0000259" key="2">
    <source>
        <dbReference type="Pfam" id="PF18721"/>
    </source>
</evidence>
<keyword evidence="4" id="KW-1185">Reference proteome</keyword>
<evidence type="ECO:0000313" key="3">
    <source>
        <dbReference type="EMBL" id="RDX54688.1"/>
    </source>
</evidence>
<dbReference type="OrthoDB" id="2501483at2759"/>
<feature type="domain" description="CxC5 like cysteine cluster associated with KDZ" evidence="1">
    <location>
        <begin position="3"/>
        <end position="121"/>
    </location>
</feature>
<dbReference type="InterPro" id="IPR041539">
    <property type="entry name" value="CxC5"/>
</dbReference>
<gene>
    <name evidence="3" type="ORF">OH76DRAFT_1340898</name>
</gene>
<dbReference type="Pfam" id="PF18718">
    <property type="entry name" value="CxC5"/>
    <property type="match status" value="1"/>
</dbReference>
<organism evidence="3 4">
    <name type="scientific">Lentinus brumalis</name>
    <dbReference type="NCBI Taxonomy" id="2498619"/>
    <lineage>
        <taxon>Eukaryota</taxon>
        <taxon>Fungi</taxon>
        <taxon>Dikarya</taxon>
        <taxon>Basidiomycota</taxon>
        <taxon>Agaricomycotina</taxon>
        <taxon>Agaricomycetes</taxon>
        <taxon>Polyporales</taxon>
        <taxon>Polyporaceae</taxon>
        <taxon>Lentinus</taxon>
    </lineage>
</organism>
<dbReference type="InterPro" id="IPR040898">
    <property type="entry name" value="CxC6"/>
</dbReference>
<protein>
    <recommendedName>
        <fullName evidence="5">CxC5 like cysteine cluster associated with KDZ domain-containing protein</fullName>
    </recommendedName>
</protein>
<evidence type="ECO:0008006" key="5">
    <source>
        <dbReference type="Google" id="ProtNLM"/>
    </source>
</evidence>
<dbReference type="STRING" id="139420.A0A371DQB5"/>
<name>A0A371DQB5_9APHY</name>
<sequence length="496" mass="56433">GAEIIAPPVRSCITADCSERGKPLGGKKNDYLATLYTRQRGTLAVAVYSLYCKVCKTTYRPDYLVRNASSPDSVREYYPGVPEYIEASEYSFVDAKLISLFRNQMAVSHASGEVVARIYNMGLSDLPDARPLSSETVWHAFYLHALLLDCERRSDILHLPHAGPHSARLLRALEARNLRMAGLGQPQWAHACDECEKLFPPDGSDPKRLNACVMDGVTVGHPRCNRSLCTNRLRSPRDRFCPEHTEYNAKCSITDCGLDAEDGMRTCRTPTHRQYEEDKREEGKAFFRLKRRGKAKDTATKMSVKGCLGRRWTHNEQLMFRPCGIIISRATFYEAESMSNCLQFILATFPDHFPRSLPSYIFFDNNCNLLKHIVHNKVHRFDEVGLPVDVFHALRKHKESDGFCSLNCNPANFPELYSELLGWLFNSSAAEQGNVWFGKFMPVVREMSEIHYNFFLDEMILIHNEQRVALLAKRGCRPRLVPLQELVLPREVASCA</sequence>
<dbReference type="AlphaFoldDB" id="A0A371DQB5"/>
<proteinExistence type="predicted"/>
<dbReference type="Proteomes" id="UP000256964">
    <property type="component" value="Unassembled WGS sequence"/>
</dbReference>
<evidence type="ECO:0000259" key="1">
    <source>
        <dbReference type="Pfam" id="PF18718"/>
    </source>
</evidence>